<accession>D7FMG2</accession>
<dbReference type="EMBL" id="FN649728">
    <property type="protein sequence ID" value="CBJ29974.1"/>
    <property type="molecule type" value="Genomic_DNA"/>
</dbReference>
<evidence type="ECO:0000313" key="2">
    <source>
        <dbReference type="EMBL" id="CBJ29974.1"/>
    </source>
</evidence>
<dbReference type="PANTHER" id="PTHR35136:SF1">
    <property type="entry name" value="CYCLOEUCALENOL CYCLOISOMERASE"/>
    <property type="match status" value="1"/>
</dbReference>
<keyword evidence="3" id="KW-1185">Reference proteome</keyword>
<evidence type="ECO:0000256" key="1">
    <source>
        <dbReference type="SAM" id="Phobius"/>
    </source>
</evidence>
<proteinExistence type="predicted"/>
<dbReference type="EMBL" id="FN648209">
    <property type="protein sequence ID" value="CBJ29974.1"/>
    <property type="molecule type" value="Genomic_DNA"/>
</dbReference>
<gene>
    <name evidence="2" type="primary">CCI</name>
    <name evidence="2" type="ORF">Esi_0169_0047</name>
</gene>
<feature type="transmembrane region" description="Helical" evidence="1">
    <location>
        <begin position="60"/>
        <end position="82"/>
    </location>
</feature>
<dbReference type="InParanoid" id="D7FMG2"/>
<feature type="transmembrane region" description="Helical" evidence="1">
    <location>
        <begin position="284"/>
        <end position="307"/>
    </location>
</feature>
<dbReference type="OMA" id="PWYRRYW"/>
<sequence>MPSERGNTTAQIPSALYSSTPCAVRNVPGDGVWNFLEVAGRSTRPGSFTMGSPRFGDIDVGMAMTAILACMASTLGALLLTLTPKDSKRGGSTWLACAKTNPAKRAWEVFNLRYAVFWVGCFAAIIGFSLYEDFDEVSYMVVCFGLSLPIVAFPLVSMHPSEAGLAVGQRYGVRANVWIAIYSFIGNYWYTHYFYCVLGAKYTFPSWRLNDVPIPLIAATVFYFSLYHALSNMAIRKVVTSFEATTSRAVTLVVLVGVMSYAVAFTETLTISGFPYYEFEDRDMAYVVGSAFYGIYFVVSFPMFYAFDEWPQEDENKLADRKAGNSARGLWGAAVDSLGASMLILCLLDFVRLAVGSEFFMKG</sequence>
<dbReference type="Proteomes" id="UP000002630">
    <property type="component" value="Linkage Group LG03"/>
</dbReference>
<feature type="transmembrane region" description="Helical" evidence="1">
    <location>
        <begin position="177"/>
        <end position="200"/>
    </location>
</feature>
<keyword evidence="1" id="KW-0812">Transmembrane</keyword>
<feature type="transmembrane region" description="Helical" evidence="1">
    <location>
        <begin position="250"/>
        <end position="272"/>
    </location>
</feature>
<dbReference type="AlphaFoldDB" id="D7FMG2"/>
<dbReference type="eggNOG" id="ENOG502QPR8">
    <property type="taxonomic scope" value="Eukaryota"/>
</dbReference>
<dbReference type="STRING" id="2880.D7FMG2"/>
<dbReference type="PANTHER" id="PTHR35136">
    <property type="entry name" value="CYCLOEUCALENOL CYCLOISOMERASE"/>
    <property type="match status" value="1"/>
</dbReference>
<evidence type="ECO:0000313" key="3">
    <source>
        <dbReference type="Proteomes" id="UP000002630"/>
    </source>
</evidence>
<protein>
    <submittedName>
        <fullName evidence="2">Cycloeucalenol cycloisomerase</fullName>
    </submittedName>
</protein>
<organism evidence="2 3">
    <name type="scientific">Ectocarpus siliculosus</name>
    <name type="common">Brown alga</name>
    <name type="synonym">Conferva siliculosa</name>
    <dbReference type="NCBI Taxonomy" id="2880"/>
    <lineage>
        <taxon>Eukaryota</taxon>
        <taxon>Sar</taxon>
        <taxon>Stramenopiles</taxon>
        <taxon>Ochrophyta</taxon>
        <taxon>PX clade</taxon>
        <taxon>Phaeophyceae</taxon>
        <taxon>Ectocarpales</taxon>
        <taxon>Ectocarpaceae</taxon>
        <taxon>Ectocarpus</taxon>
    </lineage>
</organism>
<feature type="transmembrane region" description="Helical" evidence="1">
    <location>
        <begin position="137"/>
        <end position="156"/>
    </location>
</feature>
<feature type="transmembrane region" description="Helical" evidence="1">
    <location>
        <begin position="212"/>
        <end position="230"/>
    </location>
</feature>
<keyword evidence="1" id="KW-1133">Transmembrane helix</keyword>
<dbReference type="InterPro" id="IPR020532">
    <property type="entry name" value="Cycloeucalenol_cycloisomerase"/>
</dbReference>
<feature type="transmembrane region" description="Helical" evidence="1">
    <location>
        <begin position="328"/>
        <end position="351"/>
    </location>
</feature>
<keyword evidence="1" id="KW-0472">Membrane</keyword>
<name>D7FMG2_ECTSI</name>
<dbReference type="GO" id="GO:0047793">
    <property type="term" value="F:cycloeucalenol cycloisomerase activity"/>
    <property type="evidence" value="ECO:0007669"/>
    <property type="project" value="InterPro"/>
</dbReference>
<dbReference type="OrthoDB" id="2111841at2759"/>
<reference evidence="2 3" key="1">
    <citation type="journal article" date="2010" name="Nature">
        <title>The Ectocarpus genome and the independent evolution of multicellularity in brown algae.</title>
        <authorList>
            <person name="Cock J.M."/>
            <person name="Sterck L."/>
            <person name="Rouze P."/>
            <person name="Scornet D."/>
            <person name="Allen A.E."/>
            <person name="Amoutzias G."/>
            <person name="Anthouard V."/>
            <person name="Artiguenave F."/>
            <person name="Aury J.M."/>
            <person name="Badger J.H."/>
            <person name="Beszteri B."/>
            <person name="Billiau K."/>
            <person name="Bonnet E."/>
            <person name="Bothwell J.H."/>
            <person name="Bowler C."/>
            <person name="Boyen C."/>
            <person name="Brownlee C."/>
            <person name="Carrano C.J."/>
            <person name="Charrier B."/>
            <person name="Cho G.Y."/>
            <person name="Coelho S.M."/>
            <person name="Collen J."/>
            <person name="Corre E."/>
            <person name="Da Silva C."/>
            <person name="Delage L."/>
            <person name="Delaroque N."/>
            <person name="Dittami S.M."/>
            <person name="Doulbeau S."/>
            <person name="Elias M."/>
            <person name="Farnham G."/>
            <person name="Gachon C.M."/>
            <person name="Gschloessl B."/>
            <person name="Heesch S."/>
            <person name="Jabbari K."/>
            <person name="Jubin C."/>
            <person name="Kawai H."/>
            <person name="Kimura K."/>
            <person name="Kloareg B."/>
            <person name="Kupper F.C."/>
            <person name="Lang D."/>
            <person name="Le Bail A."/>
            <person name="Leblanc C."/>
            <person name="Lerouge P."/>
            <person name="Lohr M."/>
            <person name="Lopez P.J."/>
            <person name="Martens C."/>
            <person name="Maumus F."/>
            <person name="Michel G."/>
            <person name="Miranda-Saavedra D."/>
            <person name="Morales J."/>
            <person name="Moreau H."/>
            <person name="Motomura T."/>
            <person name="Nagasato C."/>
            <person name="Napoli C.A."/>
            <person name="Nelson D.R."/>
            <person name="Nyvall-Collen P."/>
            <person name="Peters A.F."/>
            <person name="Pommier C."/>
            <person name="Potin P."/>
            <person name="Poulain J."/>
            <person name="Quesneville H."/>
            <person name="Read B."/>
            <person name="Rensing S.A."/>
            <person name="Ritter A."/>
            <person name="Rousvoal S."/>
            <person name="Samanta M."/>
            <person name="Samson G."/>
            <person name="Schroeder D.C."/>
            <person name="Segurens B."/>
            <person name="Strittmatter M."/>
            <person name="Tonon T."/>
            <person name="Tregear J.W."/>
            <person name="Valentin K."/>
            <person name="von Dassow P."/>
            <person name="Yamagishi T."/>
            <person name="Van de Peer Y."/>
            <person name="Wincker P."/>
        </authorList>
    </citation>
    <scope>NUCLEOTIDE SEQUENCE [LARGE SCALE GENOMIC DNA]</scope>
    <source>
        <strain evidence="3">Ec32 / CCAP1310/4</strain>
    </source>
</reference>
<feature type="transmembrane region" description="Helical" evidence="1">
    <location>
        <begin position="112"/>
        <end position="131"/>
    </location>
</feature>